<keyword evidence="7" id="KW-0328">Glycosyltransferase</keyword>
<dbReference type="GO" id="GO:0005789">
    <property type="term" value="C:endoplasmic reticulum membrane"/>
    <property type="evidence" value="ECO:0007669"/>
    <property type="project" value="UniProtKB-SubCell"/>
</dbReference>
<dbReference type="GO" id="GO:0003975">
    <property type="term" value="F:UDP-N-acetylglucosamine-dolichyl-phosphate N-acetylglucosaminephosphotransferase activity"/>
    <property type="evidence" value="ECO:0007669"/>
    <property type="project" value="UniProtKB-EC"/>
</dbReference>
<protein>
    <recommendedName>
        <fullName evidence="6">UDP-N-acetylglucosamine--dolichyl-phosphate N-acetylglucosaminephosphotransferase</fullName>
        <ecNumber evidence="5">2.7.8.15</ecNumber>
    </recommendedName>
    <alternativeName>
        <fullName evidence="15">GlcNAc-1-P transferase</fullName>
    </alternativeName>
    <alternativeName>
        <fullName evidence="16">N-acetylglucosamine-1-phosphate transferase</fullName>
    </alternativeName>
</protein>
<evidence type="ECO:0000256" key="17">
    <source>
        <dbReference type="ARBA" id="ARBA00044717"/>
    </source>
</evidence>
<keyword evidence="8" id="KW-0808">Transferase</keyword>
<dbReference type="UniPathway" id="UPA00378"/>
<evidence type="ECO:0000256" key="8">
    <source>
        <dbReference type="ARBA" id="ARBA00022679"/>
    </source>
</evidence>
<dbReference type="EMBL" id="KN831776">
    <property type="protein sequence ID" value="KIM43346.1"/>
    <property type="molecule type" value="Genomic_DNA"/>
</dbReference>
<dbReference type="CDD" id="cd06855">
    <property type="entry name" value="GT_GPT_euk"/>
    <property type="match status" value="1"/>
</dbReference>
<evidence type="ECO:0000256" key="18">
    <source>
        <dbReference type="ARBA" id="ARBA00045078"/>
    </source>
</evidence>
<dbReference type="AlphaFoldDB" id="A0A0C3CIA8"/>
<reference evidence="21" key="2">
    <citation type="submission" date="2015-01" db="EMBL/GenBank/DDBJ databases">
        <title>Evolutionary Origins and Diversification of the Mycorrhizal Mutualists.</title>
        <authorList>
            <consortium name="DOE Joint Genome Institute"/>
            <consortium name="Mycorrhizal Genomics Consortium"/>
            <person name="Kohler A."/>
            <person name="Kuo A."/>
            <person name="Nagy L.G."/>
            <person name="Floudas D."/>
            <person name="Copeland A."/>
            <person name="Barry K.W."/>
            <person name="Cichocki N."/>
            <person name="Veneault-Fourrey C."/>
            <person name="LaButti K."/>
            <person name="Lindquist E.A."/>
            <person name="Lipzen A."/>
            <person name="Lundell T."/>
            <person name="Morin E."/>
            <person name="Murat C."/>
            <person name="Riley R."/>
            <person name="Ohm R."/>
            <person name="Sun H."/>
            <person name="Tunlid A."/>
            <person name="Henrissat B."/>
            <person name="Grigoriev I.V."/>
            <person name="Hibbett D.S."/>
            <person name="Martin F."/>
        </authorList>
    </citation>
    <scope>NUCLEOTIDE SEQUENCE [LARGE SCALE GENOMIC DNA]</scope>
    <source>
        <strain evidence="21">h7</strain>
    </source>
</reference>
<evidence type="ECO:0000256" key="6">
    <source>
        <dbReference type="ARBA" id="ARBA00017659"/>
    </source>
</evidence>
<dbReference type="HOGENOM" id="CLU_029942_1_1_1"/>
<dbReference type="GO" id="GO:0046872">
    <property type="term" value="F:metal ion binding"/>
    <property type="evidence" value="ECO:0007669"/>
    <property type="project" value="UniProtKB-KW"/>
</dbReference>
<dbReference type="OrthoDB" id="10262326at2759"/>
<keyword evidence="11" id="KW-0256">Endoplasmic reticulum</keyword>
<keyword evidence="21" id="KW-1185">Reference proteome</keyword>
<dbReference type="Pfam" id="PF00953">
    <property type="entry name" value="Glycos_transf_4"/>
    <property type="match status" value="1"/>
</dbReference>
<dbReference type="EC" id="2.7.8.15" evidence="5"/>
<evidence type="ECO:0000256" key="10">
    <source>
        <dbReference type="ARBA" id="ARBA00022723"/>
    </source>
</evidence>
<evidence type="ECO:0000256" key="3">
    <source>
        <dbReference type="ARBA" id="ARBA00004922"/>
    </source>
</evidence>
<evidence type="ECO:0000256" key="5">
    <source>
        <dbReference type="ARBA" id="ARBA00013225"/>
    </source>
</evidence>
<evidence type="ECO:0000313" key="21">
    <source>
        <dbReference type="Proteomes" id="UP000053424"/>
    </source>
</evidence>
<keyword evidence="12" id="KW-0460">Magnesium</keyword>
<dbReference type="PANTHER" id="PTHR10571">
    <property type="entry name" value="UDP-N-ACETYLGLUCOSAMINE--DOLICHYL-PHOSPHATE N-ACETYLGLUCOSAMINEPHOSPHOTRANSFERASE"/>
    <property type="match status" value="1"/>
</dbReference>
<organism evidence="20 21">
    <name type="scientific">Hebeloma cylindrosporum</name>
    <dbReference type="NCBI Taxonomy" id="76867"/>
    <lineage>
        <taxon>Eukaryota</taxon>
        <taxon>Fungi</taxon>
        <taxon>Dikarya</taxon>
        <taxon>Basidiomycota</taxon>
        <taxon>Agaricomycotina</taxon>
        <taxon>Agaricomycetes</taxon>
        <taxon>Agaricomycetidae</taxon>
        <taxon>Agaricales</taxon>
        <taxon>Agaricineae</taxon>
        <taxon>Hymenogastraceae</taxon>
        <taxon>Hebeloma</taxon>
    </lineage>
</organism>
<comment type="subcellular location">
    <subcellularLocation>
        <location evidence="2">Endoplasmic reticulum membrane</location>
        <topology evidence="2">Multi-pass membrane protein</topology>
    </subcellularLocation>
</comment>
<keyword evidence="13 19" id="KW-1133">Transmembrane helix</keyword>
<dbReference type="STRING" id="686832.A0A0C3CIA8"/>
<evidence type="ECO:0000256" key="4">
    <source>
        <dbReference type="ARBA" id="ARBA00009317"/>
    </source>
</evidence>
<comment type="cofactor">
    <cofactor evidence="1">
        <name>Mg(2+)</name>
        <dbReference type="ChEBI" id="CHEBI:18420"/>
    </cofactor>
</comment>
<feature type="transmembrane region" description="Helical" evidence="19">
    <location>
        <begin position="330"/>
        <end position="348"/>
    </location>
</feature>
<feature type="transmembrane region" description="Helical" evidence="19">
    <location>
        <begin position="12"/>
        <end position="30"/>
    </location>
</feature>
<evidence type="ECO:0000313" key="20">
    <source>
        <dbReference type="EMBL" id="KIM43346.1"/>
    </source>
</evidence>
<feature type="transmembrane region" description="Helical" evidence="19">
    <location>
        <begin position="171"/>
        <end position="187"/>
    </location>
</feature>
<evidence type="ECO:0000256" key="12">
    <source>
        <dbReference type="ARBA" id="ARBA00022842"/>
    </source>
</evidence>
<keyword evidence="14 19" id="KW-0472">Membrane</keyword>
<name>A0A0C3CIA8_HEBCY</name>
<evidence type="ECO:0000256" key="7">
    <source>
        <dbReference type="ARBA" id="ARBA00022676"/>
    </source>
</evidence>
<feature type="transmembrane region" description="Helical" evidence="19">
    <location>
        <begin position="354"/>
        <end position="374"/>
    </location>
</feature>
<keyword evidence="9 19" id="KW-0812">Transmembrane</keyword>
<evidence type="ECO:0000256" key="11">
    <source>
        <dbReference type="ARBA" id="ARBA00022824"/>
    </source>
</evidence>
<reference evidence="20 21" key="1">
    <citation type="submission" date="2014-04" db="EMBL/GenBank/DDBJ databases">
        <authorList>
            <consortium name="DOE Joint Genome Institute"/>
            <person name="Kuo A."/>
            <person name="Gay G."/>
            <person name="Dore J."/>
            <person name="Kohler A."/>
            <person name="Nagy L.G."/>
            <person name="Floudas D."/>
            <person name="Copeland A."/>
            <person name="Barry K.W."/>
            <person name="Cichocki N."/>
            <person name="Veneault-Fourrey C."/>
            <person name="LaButti K."/>
            <person name="Lindquist E.A."/>
            <person name="Lipzen A."/>
            <person name="Lundell T."/>
            <person name="Morin E."/>
            <person name="Murat C."/>
            <person name="Sun H."/>
            <person name="Tunlid A."/>
            <person name="Henrissat B."/>
            <person name="Grigoriev I.V."/>
            <person name="Hibbett D.S."/>
            <person name="Martin F."/>
            <person name="Nordberg H.P."/>
            <person name="Cantor M.N."/>
            <person name="Hua S.X."/>
        </authorList>
    </citation>
    <scope>NUCLEOTIDE SEQUENCE [LARGE SCALE GENOMIC DNA]</scope>
    <source>
        <strain evidence="21">h7</strain>
    </source>
</reference>
<evidence type="ECO:0000256" key="13">
    <source>
        <dbReference type="ARBA" id="ARBA00022989"/>
    </source>
</evidence>
<dbReference type="PANTHER" id="PTHR10571:SF0">
    <property type="entry name" value="UDP-N-ACETYLGLUCOSAMINE--DOLICHYL-PHOSPHATE N-ACETYLGLUCOSAMINEPHOSPHOTRANSFERASE"/>
    <property type="match status" value="1"/>
</dbReference>
<comment type="similarity">
    <text evidence="4">Belongs to the glycosyltransferase 4 family.</text>
</comment>
<proteinExistence type="inferred from homology"/>
<comment type="catalytic activity">
    <reaction evidence="18">
        <text>a di-trans,poly-cis-dolichyl phosphate + UDP-N-acetyl-alpha-D-glucosamine = an N-acetyl-alpha-D-glucosaminyl-diphospho-di-trans,poly-cis-dolichol + UMP</text>
        <dbReference type="Rhea" id="RHEA:13289"/>
        <dbReference type="Rhea" id="RHEA-COMP:19498"/>
        <dbReference type="Rhea" id="RHEA-COMP:19507"/>
        <dbReference type="ChEBI" id="CHEBI:57683"/>
        <dbReference type="ChEBI" id="CHEBI:57705"/>
        <dbReference type="ChEBI" id="CHEBI:57865"/>
        <dbReference type="ChEBI" id="CHEBI:58427"/>
        <dbReference type="EC" id="2.7.8.15"/>
    </reaction>
    <physiologicalReaction direction="left-to-right" evidence="18">
        <dbReference type="Rhea" id="RHEA:13290"/>
    </physiologicalReaction>
</comment>
<feature type="transmembrane region" description="Helical" evidence="19">
    <location>
        <begin position="93"/>
        <end position="113"/>
    </location>
</feature>
<keyword evidence="10" id="KW-0479">Metal-binding</keyword>
<dbReference type="InterPro" id="IPR033895">
    <property type="entry name" value="GPT"/>
</dbReference>
<feature type="transmembrane region" description="Helical" evidence="19">
    <location>
        <begin position="36"/>
        <end position="57"/>
    </location>
</feature>
<comment type="function">
    <text evidence="17">UDP-N-acetylglucosamine--dolichyl-phosphate N-acetylglucosaminephosphotransferase that operates in the biosynthetic pathway of dolichol-linked oligosaccharides, the glycan precursors employed in protein asparagine (N)-glycosylation. The assembly of dolichol-linked oligosaccharides begins on the cytosolic side of the endoplasmic reticulum membrane and finishes in its lumen. The sequential addition of sugars to dolichol pyrophosphate produces dolichol-linked oligosaccharides containing fourteen sugars, including two GlcNAcs, nine mannoses and three glucoses. Once assembled, the oligosaccharide is transferred from the lipid to nascent proteins by oligosaccharyltransferases. Catalyzes the initial step of dolichol-linked oligosaccharide biosynthesis, transfering GlcNAc-1-P from cytosolic UDP-GlcNAc onto the carrier lipid dolichyl phosphate (P-dolichol), yielding GlcNAc-P-P-dolichol embedded in the cytoplasmic leaflet of the endoplasmic reticulum membrane.</text>
</comment>
<dbReference type="GO" id="GO:0016757">
    <property type="term" value="F:glycosyltransferase activity"/>
    <property type="evidence" value="ECO:0007669"/>
    <property type="project" value="UniProtKB-KW"/>
</dbReference>
<feature type="transmembrane region" description="Helical" evidence="19">
    <location>
        <begin position="457"/>
        <end position="484"/>
    </location>
</feature>
<accession>A0A0C3CIA8</accession>
<dbReference type="InterPro" id="IPR000715">
    <property type="entry name" value="Glycosyl_transferase_4"/>
</dbReference>
<evidence type="ECO:0000256" key="15">
    <source>
        <dbReference type="ARBA" id="ARBA00029567"/>
    </source>
</evidence>
<evidence type="ECO:0000256" key="2">
    <source>
        <dbReference type="ARBA" id="ARBA00004477"/>
    </source>
</evidence>
<dbReference type="GO" id="GO:0006488">
    <property type="term" value="P:dolichol-linked oligosaccharide biosynthetic process"/>
    <property type="evidence" value="ECO:0007669"/>
    <property type="project" value="InterPro"/>
</dbReference>
<evidence type="ECO:0000256" key="16">
    <source>
        <dbReference type="ARBA" id="ARBA00033238"/>
    </source>
</evidence>
<feature type="transmembrane region" description="Helical" evidence="19">
    <location>
        <begin position="199"/>
        <end position="217"/>
    </location>
</feature>
<evidence type="ECO:0000256" key="1">
    <source>
        <dbReference type="ARBA" id="ARBA00001946"/>
    </source>
</evidence>
<evidence type="ECO:0000256" key="9">
    <source>
        <dbReference type="ARBA" id="ARBA00022692"/>
    </source>
</evidence>
<comment type="pathway">
    <text evidence="3">Protein modification; protein glycosylation.</text>
</comment>
<evidence type="ECO:0000256" key="14">
    <source>
        <dbReference type="ARBA" id="ARBA00023136"/>
    </source>
</evidence>
<sequence length="489" mass="54396">MPVLRPRPLPPVLLFSLVPIASWFLVRPLLDPLPAIPALYSSIGFSIFAFLATIYLVPALGPAFIKANLGGVDLLKVYDSGITKEEKLIPESLGLVASSIYILSLILFIPFAFSKPIIEHSTVKKPQEGMTVVEFPHYQLAVYLSSLLSLLVATLLGFLDDVFDIRWRHKLPIPIIASIPLLMVYYAEHGNTNVVVPLPLRFIFGTLINLGPLYYVYMALLSTFSTNSINILAGINGSEVSQALIIALSVIINDLLYLPWPLDFKIPLHLLGNKAELEFGGVWNAGMAHGSRELVERHLFSLYFMLPLVAVCMGFIYHNWYPARVFPGDTLCYATGMAFAVVGIQAHFSKTLLLFFLPQIFNFILSCPQLFGLVPCPRHRVPRIDRNTNLLHPSTASEKQFPAPPSRLSTLILRTFAVLGLTELTTDPNTGVITNSTNLTILNFLLLRLGPMNEKHLVQVLMCSQVAGSIFAFFIRYGLAWLVYDGDRR</sequence>
<gene>
    <name evidence="20" type="ORF">M413DRAFT_444175</name>
</gene>
<feature type="transmembrane region" description="Helical" evidence="19">
    <location>
        <begin position="140"/>
        <end position="159"/>
    </location>
</feature>
<evidence type="ECO:0000256" key="19">
    <source>
        <dbReference type="SAM" id="Phobius"/>
    </source>
</evidence>
<feature type="transmembrane region" description="Helical" evidence="19">
    <location>
        <begin position="300"/>
        <end position="318"/>
    </location>
</feature>
<dbReference type="Proteomes" id="UP000053424">
    <property type="component" value="Unassembled WGS sequence"/>
</dbReference>